<accession>A0A4P9WNY9</accession>
<keyword evidence="3" id="KW-1185">Reference proteome</keyword>
<protein>
    <submittedName>
        <fullName evidence="2">Ferritin-like superfamily</fullName>
    </submittedName>
</protein>
<dbReference type="Pfam" id="PF00268">
    <property type="entry name" value="Ribonuc_red_sm"/>
    <property type="match status" value="2"/>
</dbReference>
<dbReference type="InterPro" id="IPR033909">
    <property type="entry name" value="RNR_small"/>
</dbReference>
<dbReference type="EMBL" id="KZ993809">
    <property type="protein sequence ID" value="RKO94859.1"/>
    <property type="molecule type" value="Genomic_DNA"/>
</dbReference>
<comment type="similarity">
    <text evidence="1">Belongs to the ribonucleoside diphosphate reductase small chain family.</text>
</comment>
<organism evidence="2 3">
    <name type="scientific">Blyttiomyces helicus</name>
    <dbReference type="NCBI Taxonomy" id="388810"/>
    <lineage>
        <taxon>Eukaryota</taxon>
        <taxon>Fungi</taxon>
        <taxon>Fungi incertae sedis</taxon>
        <taxon>Chytridiomycota</taxon>
        <taxon>Chytridiomycota incertae sedis</taxon>
        <taxon>Chytridiomycetes</taxon>
        <taxon>Chytridiomycetes incertae sedis</taxon>
        <taxon>Blyttiomyces</taxon>
    </lineage>
</organism>
<dbReference type="Proteomes" id="UP000269721">
    <property type="component" value="Unassembled WGS sequence"/>
</dbReference>
<proteinExistence type="inferred from homology"/>
<dbReference type="GO" id="GO:0016491">
    <property type="term" value="F:oxidoreductase activity"/>
    <property type="evidence" value="ECO:0007669"/>
    <property type="project" value="InterPro"/>
</dbReference>
<dbReference type="PANTHER" id="PTHR23409:SF18">
    <property type="entry name" value="RIBONUCLEOSIDE-DIPHOSPHATE REDUCTASE SUBUNIT M2"/>
    <property type="match status" value="1"/>
</dbReference>
<dbReference type="CDD" id="cd01049">
    <property type="entry name" value="RNRR2"/>
    <property type="match status" value="1"/>
</dbReference>
<dbReference type="SUPFAM" id="SSF47240">
    <property type="entry name" value="Ferritin-like"/>
    <property type="match status" value="1"/>
</dbReference>
<dbReference type="Gene3D" id="1.10.620.20">
    <property type="entry name" value="Ribonucleotide Reductase, subunit A"/>
    <property type="match status" value="2"/>
</dbReference>
<evidence type="ECO:0000313" key="3">
    <source>
        <dbReference type="Proteomes" id="UP000269721"/>
    </source>
</evidence>
<gene>
    <name evidence="2" type="ORF">BDK51DRAFT_36333</name>
</gene>
<dbReference type="GO" id="GO:0009263">
    <property type="term" value="P:deoxyribonucleotide biosynthetic process"/>
    <property type="evidence" value="ECO:0007669"/>
    <property type="project" value="InterPro"/>
</dbReference>
<dbReference type="InterPro" id="IPR012348">
    <property type="entry name" value="RNR-like"/>
</dbReference>
<name>A0A4P9WNY9_9FUNG</name>
<evidence type="ECO:0000256" key="1">
    <source>
        <dbReference type="ARBA" id="ARBA00009303"/>
    </source>
</evidence>
<evidence type="ECO:0000313" key="2">
    <source>
        <dbReference type="EMBL" id="RKO94859.1"/>
    </source>
</evidence>
<reference evidence="3" key="1">
    <citation type="journal article" date="2018" name="Nat. Microbiol.">
        <title>Leveraging single-cell genomics to expand the fungal tree of life.</title>
        <authorList>
            <person name="Ahrendt S.R."/>
            <person name="Quandt C.A."/>
            <person name="Ciobanu D."/>
            <person name="Clum A."/>
            <person name="Salamov A."/>
            <person name="Andreopoulos B."/>
            <person name="Cheng J.F."/>
            <person name="Woyke T."/>
            <person name="Pelin A."/>
            <person name="Henrissat B."/>
            <person name="Reynolds N.K."/>
            <person name="Benny G.L."/>
            <person name="Smith M.E."/>
            <person name="James T.Y."/>
            <person name="Grigoriev I.V."/>
        </authorList>
    </citation>
    <scope>NUCLEOTIDE SEQUENCE [LARGE SCALE GENOMIC DNA]</scope>
</reference>
<dbReference type="AlphaFoldDB" id="A0A4P9WNY9"/>
<dbReference type="InterPro" id="IPR030475">
    <property type="entry name" value="RNR_small_AS"/>
</dbReference>
<dbReference type="PANTHER" id="PTHR23409">
    <property type="entry name" value="RIBONUCLEOSIDE-DIPHOSPHATE REDUCTASE SMALL CHAIN"/>
    <property type="match status" value="1"/>
</dbReference>
<dbReference type="InterPro" id="IPR009078">
    <property type="entry name" value="Ferritin-like_SF"/>
</dbReference>
<dbReference type="PROSITE" id="PS00368">
    <property type="entry name" value="RIBORED_SMALL"/>
    <property type="match status" value="1"/>
</dbReference>
<dbReference type="InterPro" id="IPR000358">
    <property type="entry name" value="RNR_small_fam"/>
</dbReference>
<dbReference type="OrthoDB" id="10248373at2759"/>
<sequence>MHRSYILADPLSKLTDILSNESKKSCTTFPFTKDRIKLNSFWVPEEIDLTKDLFDWTTKLTDNERFFLERVLAFFAHSDGIVNENLIENFERDVQIIEAKYFYRFQGAIENIHAEAYALLIDTYIDDDVKKNYLFNAIENIPCVKKKADWALRWISNEESTFGERLLAFACTKFVPGLAQANTLISRDEGLHQRFACHLYKNHVKIGKPSEERAYEIVREACELEKEFQMESLPVDLIGMNKNLMGQYIEYVSDFLLQMVGLNSIYNSKNPFDFMENISLDTCEHFFEKKATNYSMGMSVKEFALDEDF</sequence>